<keyword evidence="2" id="KW-1185">Reference proteome</keyword>
<dbReference type="HOGENOM" id="CLU_078583_0_0_1"/>
<evidence type="ECO:0008006" key="3">
    <source>
        <dbReference type="Google" id="ProtNLM"/>
    </source>
</evidence>
<dbReference type="InterPro" id="IPR036465">
    <property type="entry name" value="vWFA_dom_sf"/>
</dbReference>
<dbReference type="RefSeq" id="XP_002795578.1">
    <property type="nucleotide sequence ID" value="XM_002795532.1"/>
</dbReference>
<dbReference type="EMBL" id="KN293996">
    <property type="protein sequence ID" value="EEH40229.1"/>
    <property type="molecule type" value="Genomic_DNA"/>
</dbReference>
<dbReference type="SUPFAM" id="SSF53300">
    <property type="entry name" value="vWA-like"/>
    <property type="match status" value="1"/>
</dbReference>
<dbReference type="GeneID" id="9098925"/>
<dbReference type="OMA" id="YAQWERR"/>
<dbReference type="KEGG" id="pbl:PAAG_02284"/>
<name>C1GVK7_PARBA</name>
<evidence type="ECO:0000313" key="1">
    <source>
        <dbReference type="EMBL" id="EEH40229.1"/>
    </source>
</evidence>
<organism evidence="1 2">
    <name type="scientific">Paracoccidioides lutzii (strain ATCC MYA-826 / Pb01)</name>
    <name type="common">Paracoccidioides brasiliensis</name>
    <dbReference type="NCBI Taxonomy" id="502779"/>
    <lineage>
        <taxon>Eukaryota</taxon>
        <taxon>Fungi</taxon>
        <taxon>Dikarya</taxon>
        <taxon>Ascomycota</taxon>
        <taxon>Pezizomycotina</taxon>
        <taxon>Eurotiomycetes</taxon>
        <taxon>Eurotiomycetidae</taxon>
        <taxon>Onygenales</taxon>
        <taxon>Ajellomycetaceae</taxon>
        <taxon>Paracoccidioides</taxon>
    </lineage>
</organism>
<protein>
    <recommendedName>
        <fullName evidence="3">VWFA domain-containing protein</fullName>
    </recommendedName>
</protein>
<proteinExistence type="predicted"/>
<dbReference type="AlphaFoldDB" id="C1GVK7"/>
<reference evidence="1 2" key="1">
    <citation type="journal article" date="2011" name="PLoS Genet.">
        <title>Comparative genomic analysis of human fungal pathogens causing paracoccidioidomycosis.</title>
        <authorList>
            <person name="Desjardins C.A."/>
            <person name="Champion M.D."/>
            <person name="Holder J.W."/>
            <person name="Muszewska A."/>
            <person name="Goldberg J."/>
            <person name="Bailao A.M."/>
            <person name="Brigido M.M."/>
            <person name="Ferreira M.E."/>
            <person name="Garcia A.M."/>
            <person name="Grynberg M."/>
            <person name="Gujja S."/>
            <person name="Heiman D.I."/>
            <person name="Henn M.R."/>
            <person name="Kodira C.D."/>
            <person name="Leon-Narvaez H."/>
            <person name="Longo L.V."/>
            <person name="Ma L.J."/>
            <person name="Malavazi I."/>
            <person name="Matsuo A.L."/>
            <person name="Morais F.V."/>
            <person name="Pereira M."/>
            <person name="Rodriguez-Brito S."/>
            <person name="Sakthikumar S."/>
            <person name="Salem-Izacc S.M."/>
            <person name="Sykes S.M."/>
            <person name="Teixeira M.M."/>
            <person name="Vallejo M.C."/>
            <person name="Walter M.E."/>
            <person name="Yandava C."/>
            <person name="Young S."/>
            <person name="Zeng Q."/>
            <person name="Zucker J."/>
            <person name="Felipe M.S."/>
            <person name="Goldman G.H."/>
            <person name="Haas B.J."/>
            <person name="McEwen J.G."/>
            <person name="Nino-Vega G."/>
            <person name="Puccia R."/>
            <person name="San-Blas G."/>
            <person name="Soares C.M."/>
            <person name="Birren B.W."/>
            <person name="Cuomo C.A."/>
        </authorList>
    </citation>
    <scope>NUCLEOTIDE SEQUENCE [LARGE SCALE GENOMIC DNA]</scope>
    <source>
        <strain evidence="2">ATCC MYA-826 / Pb01</strain>
    </source>
</reference>
<sequence length="263" mass="29823">MGSRRGYKKEEEDFLKKLVNSVIDQFFKEFSHQSSRLAPPDNQPPESEKEYSEYIWTFIEKNLSSFYQPGNPFVEDPVREAAARAKQLTAELDLEPKLTPKVVTLALYDFVIFCDDSGSMQTGNRVAVLEDTCQRVADIATFLQPQGISLRFINNDDKFDGSVDKNDIRKKVHGVQYTGMTQLGTMLQSKIIKPLIVDKIKARKYTKPLLAIIITDGCPTIEPEKCLQEVLKCKQILDQHHFSPASAVFLISRVGDDQTQKNS</sequence>
<dbReference type="eggNOG" id="ENOG502SQ95">
    <property type="taxonomic scope" value="Eukaryota"/>
</dbReference>
<dbReference type="OrthoDB" id="2142040at2759"/>
<dbReference type="VEuPathDB" id="FungiDB:PAAG_02284"/>
<gene>
    <name evidence="1" type="ORF">PAAG_02284</name>
</gene>
<dbReference type="PANTHER" id="PTHR34706">
    <property type="entry name" value="SLR1338 PROTEIN"/>
    <property type="match status" value="1"/>
</dbReference>
<evidence type="ECO:0000313" key="2">
    <source>
        <dbReference type="Proteomes" id="UP000002059"/>
    </source>
</evidence>
<accession>C1GVK7</accession>
<dbReference type="PANTHER" id="PTHR34706:SF3">
    <property type="entry name" value="ANKYRIN REPEAT PROTEIN (AFU_ORTHOLOGUE AFUA_7G06200)"/>
    <property type="match status" value="1"/>
</dbReference>
<dbReference type="Proteomes" id="UP000002059">
    <property type="component" value="Partially assembled WGS sequence"/>
</dbReference>
<dbReference type="STRING" id="502779.C1GVK7"/>